<feature type="domain" description="ABC transporter" evidence="7">
    <location>
        <begin position="4"/>
        <end position="234"/>
    </location>
</feature>
<dbReference type="PANTHER" id="PTHR43875:SF3">
    <property type="entry name" value="MALTOSE_MALTODEXTRIN IMPORT ATP-BINDING PROTEIN MALK"/>
    <property type="match status" value="1"/>
</dbReference>
<dbReference type="SUPFAM" id="SSF50331">
    <property type="entry name" value="MOP-like"/>
    <property type="match status" value="1"/>
</dbReference>
<dbReference type="InterPro" id="IPR036291">
    <property type="entry name" value="NAD(P)-bd_dom_sf"/>
</dbReference>
<keyword evidence="5" id="KW-0067">ATP-binding</keyword>
<keyword evidence="2" id="KW-1003">Cell membrane</keyword>
<dbReference type="GO" id="GO:0015423">
    <property type="term" value="F:ABC-type maltose transporter activity"/>
    <property type="evidence" value="ECO:0007669"/>
    <property type="project" value="TreeGrafter"/>
</dbReference>
<dbReference type="InterPro" id="IPR015855">
    <property type="entry name" value="ABC_transpr_MalK-like"/>
</dbReference>
<dbReference type="InterPro" id="IPR003439">
    <property type="entry name" value="ABC_transporter-like_ATP-bd"/>
</dbReference>
<dbReference type="InterPro" id="IPR008995">
    <property type="entry name" value="Mo/tungstate-bd_C_term_dom"/>
</dbReference>
<evidence type="ECO:0000313" key="9">
    <source>
        <dbReference type="Proteomes" id="UP001165080"/>
    </source>
</evidence>
<gene>
    <name evidence="8" type="primary">PLESTB003074</name>
    <name evidence="8" type="ORF">PLESTB_001837700</name>
</gene>
<dbReference type="GO" id="GO:1990060">
    <property type="term" value="C:maltose transport complex"/>
    <property type="evidence" value="ECO:0007669"/>
    <property type="project" value="TreeGrafter"/>
</dbReference>
<sequence>MSGVQLSRVTKDFGPVRVIHGVDLQVRQGEFCVFVGPSGCGKSTLLRMIAGLEETSAGQIMIENQDVTVADPADRGVAMVFQTYALYPHMTVAQNMGFGLKMNGHPKAQIATKVAEAARILKLDPLLDRKPANLSGGQRQRVAIGRAIVRGPKVFLFDEPLSNLDAELRVEMRAEIARLHRELGATMIYVTHDQVEAMTMADKIVVLRSGRIEQVGSPMELYDDPDNRFVAGFIGSPAMNFVAGRVQGGQVVTPAFDAPLDRHGPTLTEGRAVEIGLRPDALTLTPHGPFRIDLAENLGGTTYAHLRAPTGEKLIVQTTQRLDPAGGGSRAAAEMSLRIGLVGLGTIARAQHLPAIAATDGLTLTAIASRNATLEGVANHRDVTQMLGDVDAVSLCTPPQGRFDQAMAVLRAGRHLMLEKPPGATLSEMAVLEAEAARQGVTIHATWHSREAAAVDAARDWLATTRIRAVRIDWCEDVRKWHPGQEWIWQPGGLGVFDPGINALSILTALIPGVRLVGADLHVPANRQTPIAADLSLDAGHPIAAHFDWRVTGDETWQIAFDTDAGPATLSEGGARFTAPGLETAGENREYARLYARFRDLVAAGDSDLDLAPLRLVADAFLTGRQHAAPAFED</sequence>
<dbReference type="InterPro" id="IPR000683">
    <property type="entry name" value="Gfo/Idh/MocA-like_OxRdtase_N"/>
</dbReference>
<keyword evidence="1" id="KW-0813">Transport</keyword>
<dbReference type="Gene3D" id="3.40.50.300">
    <property type="entry name" value="P-loop containing nucleotide triphosphate hydrolases"/>
    <property type="match status" value="1"/>
</dbReference>
<dbReference type="AlphaFoldDB" id="A0A9W6C1J7"/>
<dbReference type="Gene3D" id="3.30.360.10">
    <property type="entry name" value="Dihydrodipicolinate Reductase, domain 2"/>
    <property type="match status" value="1"/>
</dbReference>
<dbReference type="NCBIfam" id="NF008653">
    <property type="entry name" value="PRK11650.1"/>
    <property type="match status" value="1"/>
</dbReference>
<dbReference type="InterPro" id="IPR027417">
    <property type="entry name" value="P-loop_NTPase"/>
</dbReference>
<dbReference type="InterPro" id="IPR040582">
    <property type="entry name" value="OB_MalK-like"/>
</dbReference>
<evidence type="ECO:0000256" key="1">
    <source>
        <dbReference type="ARBA" id="ARBA00022448"/>
    </source>
</evidence>
<dbReference type="Gene3D" id="2.40.50.100">
    <property type="match status" value="1"/>
</dbReference>
<dbReference type="GO" id="GO:0016887">
    <property type="term" value="F:ATP hydrolysis activity"/>
    <property type="evidence" value="ECO:0007669"/>
    <property type="project" value="InterPro"/>
</dbReference>
<organism evidence="8 9">
    <name type="scientific">Pleodorina starrii</name>
    <dbReference type="NCBI Taxonomy" id="330485"/>
    <lineage>
        <taxon>Eukaryota</taxon>
        <taxon>Viridiplantae</taxon>
        <taxon>Chlorophyta</taxon>
        <taxon>core chlorophytes</taxon>
        <taxon>Chlorophyceae</taxon>
        <taxon>CS clade</taxon>
        <taxon>Chlamydomonadales</taxon>
        <taxon>Volvocaceae</taxon>
        <taxon>Pleodorina</taxon>
    </lineage>
</organism>
<dbReference type="Pfam" id="PF17912">
    <property type="entry name" value="OB_MalK"/>
    <property type="match status" value="1"/>
</dbReference>
<evidence type="ECO:0000259" key="7">
    <source>
        <dbReference type="PROSITE" id="PS50893"/>
    </source>
</evidence>
<evidence type="ECO:0000313" key="8">
    <source>
        <dbReference type="EMBL" id="GLC62074.1"/>
    </source>
</evidence>
<accession>A0A9W6C1J7</accession>
<dbReference type="PANTHER" id="PTHR43875">
    <property type="entry name" value="MALTODEXTRIN IMPORT ATP-BINDING PROTEIN MSMX"/>
    <property type="match status" value="1"/>
</dbReference>
<name>A0A9W6C1J7_9CHLO</name>
<protein>
    <recommendedName>
        <fullName evidence="7">ABC transporter domain-containing protein</fullName>
    </recommendedName>
</protein>
<keyword evidence="4" id="KW-0547">Nucleotide-binding</keyword>
<dbReference type="FunFam" id="3.40.50.300:FF:000042">
    <property type="entry name" value="Maltose/maltodextrin ABC transporter, ATP-binding protein"/>
    <property type="match status" value="1"/>
</dbReference>
<evidence type="ECO:0000256" key="6">
    <source>
        <dbReference type="ARBA" id="ARBA00023136"/>
    </source>
</evidence>
<dbReference type="InterPro" id="IPR047641">
    <property type="entry name" value="ABC_transpr_MalK/UgpC-like"/>
</dbReference>
<dbReference type="InterPro" id="IPR003593">
    <property type="entry name" value="AAA+_ATPase"/>
</dbReference>
<dbReference type="GO" id="GO:0005524">
    <property type="term" value="F:ATP binding"/>
    <property type="evidence" value="ECO:0007669"/>
    <property type="project" value="UniProtKB-KW"/>
</dbReference>
<dbReference type="InterPro" id="IPR012340">
    <property type="entry name" value="NA-bd_OB-fold"/>
</dbReference>
<proteinExistence type="predicted"/>
<keyword evidence="9" id="KW-1185">Reference proteome</keyword>
<dbReference type="Pfam" id="PF00005">
    <property type="entry name" value="ABC_tran"/>
    <property type="match status" value="1"/>
</dbReference>
<evidence type="ECO:0000256" key="2">
    <source>
        <dbReference type="ARBA" id="ARBA00022475"/>
    </source>
</evidence>
<evidence type="ECO:0000256" key="5">
    <source>
        <dbReference type="ARBA" id="ARBA00022840"/>
    </source>
</evidence>
<evidence type="ECO:0000256" key="4">
    <source>
        <dbReference type="ARBA" id="ARBA00022741"/>
    </source>
</evidence>
<comment type="caution">
    <text evidence="8">The sequence shown here is derived from an EMBL/GenBank/DDBJ whole genome shotgun (WGS) entry which is preliminary data.</text>
</comment>
<dbReference type="PROSITE" id="PS00211">
    <property type="entry name" value="ABC_TRANSPORTER_1"/>
    <property type="match status" value="1"/>
</dbReference>
<keyword evidence="3" id="KW-0997">Cell inner membrane</keyword>
<dbReference type="SMART" id="SM00382">
    <property type="entry name" value="AAA"/>
    <property type="match status" value="1"/>
</dbReference>
<dbReference type="SUPFAM" id="SSF51735">
    <property type="entry name" value="NAD(P)-binding Rossmann-fold domains"/>
    <property type="match status" value="1"/>
</dbReference>
<evidence type="ECO:0000256" key="3">
    <source>
        <dbReference type="ARBA" id="ARBA00022519"/>
    </source>
</evidence>
<dbReference type="InterPro" id="IPR017871">
    <property type="entry name" value="ABC_transporter-like_CS"/>
</dbReference>
<dbReference type="Proteomes" id="UP001165080">
    <property type="component" value="Unassembled WGS sequence"/>
</dbReference>
<dbReference type="EMBL" id="BRXU01000058">
    <property type="protein sequence ID" value="GLC62074.1"/>
    <property type="molecule type" value="Genomic_DNA"/>
</dbReference>
<dbReference type="CDD" id="cd03301">
    <property type="entry name" value="ABC_MalK_N"/>
    <property type="match status" value="1"/>
</dbReference>
<reference evidence="8 9" key="1">
    <citation type="journal article" date="2023" name="Commun. Biol.">
        <title>Reorganization of the ancestral sex-determining regions during the evolution of trioecy in Pleodorina starrii.</title>
        <authorList>
            <person name="Takahashi K."/>
            <person name="Suzuki S."/>
            <person name="Kawai-Toyooka H."/>
            <person name="Yamamoto K."/>
            <person name="Hamaji T."/>
            <person name="Ootsuki R."/>
            <person name="Yamaguchi H."/>
            <person name="Kawachi M."/>
            <person name="Higashiyama T."/>
            <person name="Nozaki H."/>
        </authorList>
    </citation>
    <scope>NUCLEOTIDE SEQUENCE [LARGE SCALE GENOMIC DNA]</scope>
    <source>
        <strain evidence="8 9">NIES-4479</strain>
    </source>
</reference>
<dbReference type="Gene3D" id="2.40.50.140">
    <property type="entry name" value="Nucleic acid-binding proteins"/>
    <property type="match status" value="1"/>
</dbReference>
<keyword evidence="6" id="KW-0472">Membrane</keyword>
<dbReference type="PROSITE" id="PS50893">
    <property type="entry name" value="ABC_TRANSPORTER_2"/>
    <property type="match status" value="1"/>
</dbReference>
<dbReference type="Pfam" id="PF01408">
    <property type="entry name" value="GFO_IDH_MocA"/>
    <property type="match status" value="1"/>
</dbReference>
<dbReference type="SUPFAM" id="SSF52540">
    <property type="entry name" value="P-loop containing nucleoside triphosphate hydrolases"/>
    <property type="match status" value="1"/>
</dbReference>
<dbReference type="Gene3D" id="3.40.50.720">
    <property type="entry name" value="NAD(P)-binding Rossmann-like Domain"/>
    <property type="match status" value="1"/>
</dbReference>